<dbReference type="EMBL" id="BK016090">
    <property type="protein sequence ID" value="DAF94170.1"/>
    <property type="molecule type" value="Genomic_DNA"/>
</dbReference>
<name>A0A8S5UIE0_9CAUD</name>
<proteinExistence type="predicted"/>
<reference evidence="1" key="1">
    <citation type="journal article" date="2021" name="Proc. Natl. Acad. Sci. U.S.A.">
        <title>A Catalog of Tens of Thousands of Viruses from Human Metagenomes Reveals Hidden Associations with Chronic Diseases.</title>
        <authorList>
            <person name="Tisza M.J."/>
            <person name="Buck C.B."/>
        </authorList>
    </citation>
    <scope>NUCLEOTIDE SEQUENCE</scope>
    <source>
        <strain evidence="1">Ctu2j3</strain>
    </source>
</reference>
<organism evidence="1">
    <name type="scientific">Myoviridae sp. ctu2j3</name>
    <dbReference type="NCBI Taxonomy" id="2825197"/>
    <lineage>
        <taxon>Viruses</taxon>
        <taxon>Duplodnaviria</taxon>
        <taxon>Heunggongvirae</taxon>
        <taxon>Uroviricota</taxon>
        <taxon>Caudoviricetes</taxon>
    </lineage>
</organism>
<sequence length="125" mass="14163">MAALLGVACFWALEPQPETRIEISQTYYASPGGYVPMHVPLNIVNKTHRRAVYSMYLTDMNGRTVYQYPEYTDVADNGLSLEYMNVPVPKQLKAGTYAVRATMLYKFNPFKNGVVDTRLGFIEVN</sequence>
<protein>
    <submittedName>
        <fullName evidence="1">Uncharacterized protein</fullName>
    </submittedName>
</protein>
<dbReference type="EMBL" id="BK016090">
    <property type="protein sequence ID" value="DAF94241.1"/>
    <property type="molecule type" value="Genomic_DNA"/>
</dbReference>
<evidence type="ECO:0000313" key="1">
    <source>
        <dbReference type="EMBL" id="DAF94170.1"/>
    </source>
</evidence>
<accession>A0A8S5UIE0</accession>